<reference evidence="6 7" key="1">
    <citation type="journal article" date="2024" name="IMA Fungus">
        <title>IMA Genome - F19 : A genome assembly and annotation guide to empower mycologists, including annotated draft genome sequences of Ceratocystis pirilliformis, Diaporthe australafricana, Fusarium ophioides, Paecilomyces lecythidis, and Sporothrix stenoceras.</title>
        <authorList>
            <person name="Aylward J."/>
            <person name="Wilson A.M."/>
            <person name="Visagie C.M."/>
            <person name="Spraker J."/>
            <person name="Barnes I."/>
            <person name="Buitendag C."/>
            <person name="Ceriani C."/>
            <person name="Del Mar Angel L."/>
            <person name="du Plessis D."/>
            <person name="Fuchs T."/>
            <person name="Gasser K."/>
            <person name="Kramer D."/>
            <person name="Li W."/>
            <person name="Munsamy K."/>
            <person name="Piso A."/>
            <person name="Price J.L."/>
            <person name="Sonnekus B."/>
            <person name="Thomas C."/>
            <person name="van der Nest A."/>
            <person name="van Dijk A."/>
            <person name="van Heerden A."/>
            <person name="van Vuuren N."/>
            <person name="Yilmaz N."/>
            <person name="Duong T.A."/>
            <person name="van der Merwe N.A."/>
            <person name="Wingfield M.J."/>
            <person name="Wingfield B.D."/>
        </authorList>
    </citation>
    <scope>NUCLEOTIDE SEQUENCE [LARGE SCALE GENOMIC DNA]</scope>
    <source>
        <strain evidence="6 7">CMW 12675</strain>
    </source>
</reference>
<feature type="compositionally biased region" description="Low complexity" evidence="4">
    <location>
        <begin position="102"/>
        <end position="121"/>
    </location>
</feature>
<sequence>MEPPVSIHVRRRSTPIFFSSRPSPTAVSPLSSTISSISEAPSIATTSTTATTASTNSTSSPILSLGPPRSRPRPISDNSVYSRRDSGLSFNVTATKTATTINSTSTPATAVSSKVAAVSKQQQHHHQSDSTPPSPRYIESKTLGNRVRSLNNIRALKLQCQNQQQASPSAGQAEIIDLLNPDTIRQTFEDDAIMARWLAFARSRDCAQNIEYMLRIRKYIRDVHSLQDSITSISSTFTSLSAPSPITLPPAMLRAVSSDARQVSNTYIPRLETLFLESQFYLEQNAIPDIYYAFIRNQLAMSISAHLSLSVPCEASPFSSLGESFCLSDARAPGYPITHVSDGYTNLSGYSRSEIIQHNKRRLDGPATNPDTLKRIQTALKRGEESVELLVNYRNDGTPFWNLMYLCPLTDALTHDVRYYLAAQVDVTEGISSTDDVLGTLTFGSQKTEPKKPTTTPQKTHRISRMYSLRSTPTSATPQTLDKEAVSSPLSRRRMFPSFRKQHPYQPRQKQSQEQQQTPQTPIESAPETPAAQPKPSLQAVDALLHTPQDVAALCPTDDINAFYTPYTRFLILSVVQPPKTHHPHPWTPLDSPSPSLSRKKHATVSQPALAVSFCSKPAQEALGLGHPRDVLGHDVFDILANAHCSSLTKSSKAAVHDRVLHDGNSLIIDIVLPAMNRGGGSCPDLPGFRMKKSHKFLGHWTPLKDADGLVCWIMLTLSPVVRAPPSTFL</sequence>
<keyword evidence="2" id="KW-0288">FMN</keyword>
<comment type="caution">
    <text evidence="6">The sequence shown here is derived from an EMBL/GenBank/DDBJ whole genome shotgun (WGS) entry which is preliminary data.</text>
</comment>
<keyword evidence="3" id="KW-0157">Chromophore</keyword>
<feature type="compositionally biased region" description="Basic residues" evidence="4">
    <location>
        <begin position="491"/>
        <end position="503"/>
    </location>
</feature>
<dbReference type="EMBL" id="JAWDJO010000016">
    <property type="protein sequence ID" value="KAL1900046.1"/>
    <property type="molecule type" value="Genomic_DNA"/>
</dbReference>
<feature type="region of interest" description="Disordered" evidence="4">
    <location>
        <begin position="102"/>
        <end position="137"/>
    </location>
</feature>
<evidence type="ECO:0000256" key="3">
    <source>
        <dbReference type="ARBA" id="ARBA00022991"/>
    </source>
</evidence>
<evidence type="ECO:0000256" key="2">
    <source>
        <dbReference type="ARBA" id="ARBA00022643"/>
    </source>
</evidence>
<keyword evidence="7" id="KW-1185">Reference proteome</keyword>
<dbReference type="PANTHER" id="PTHR47429:SF2">
    <property type="entry name" value="PROTEIN TWIN LOV 1"/>
    <property type="match status" value="1"/>
</dbReference>
<evidence type="ECO:0000256" key="4">
    <source>
        <dbReference type="SAM" id="MobiDB-lite"/>
    </source>
</evidence>
<gene>
    <name evidence="6" type="ORF">Cpir12675_001152</name>
</gene>
<dbReference type="Pfam" id="PF13426">
    <property type="entry name" value="PAS_9"/>
    <property type="match status" value="1"/>
</dbReference>
<dbReference type="InterPro" id="IPR035965">
    <property type="entry name" value="PAS-like_dom_sf"/>
</dbReference>
<dbReference type="PANTHER" id="PTHR47429">
    <property type="entry name" value="PROTEIN TWIN LOV 1"/>
    <property type="match status" value="1"/>
</dbReference>
<keyword evidence="1" id="KW-0285">Flavoprotein</keyword>
<evidence type="ECO:0000313" key="6">
    <source>
        <dbReference type="EMBL" id="KAL1900046.1"/>
    </source>
</evidence>
<dbReference type="SUPFAM" id="SSF55785">
    <property type="entry name" value="PYP-like sensor domain (PAS domain)"/>
    <property type="match status" value="1"/>
</dbReference>
<feature type="region of interest" description="Disordered" evidence="4">
    <location>
        <begin position="20"/>
        <end position="83"/>
    </location>
</feature>
<dbReference type="NCBIfam" id="TIGR00229">
    <property type="entry name" value="sensory_box"/>
    <property type="match status" value="1"/>
</dbReference>
<proteinExistence type="predicted"/>
<feature type="compositionally biased region" description="Low complexity" evidence="4">
    <location>
        <begin position="504"/>
        <end position="522"/>
    </location>
</feature>
<evidence type="ECO:0000313" key="7">
    <source>
        <dbReference type="Proteomes" id="UP001583280"/>
    </source>
</evidence>
<evidence type="ECO:0000259" key="5">
    <source>
        <dbReference type="Pfam" id="PF13426"/>
    </source>
</evidence>
<feature type="compositionally biased region" description="Polar residues" evidence="4">
    <location>
        <begin position="469"/>
        <end position="480"/>
    </location>
</feature>
<feature type="domain" description="PAS" evidence="5">
    <location>
        <begin position="335"/>
        <end position="429"/>
    </location>
</feature>
<protein>
    <recommendedName>
        <fullName evidence="5">PAS domain-containing protein</fullName>
    </recommendedName>
</protein>
<dbReference type="Proteomes" id="UP001583280">
    <property type="component" value="Unassembled WGS sequence"/>
</dbReference>
<feature type="region of interest" description="Disordered" evidence="4">
    <location>
        <begin position="441"/>
        <end position="536"/>
    </location>
</feature>
<feature type="compositionally biased region" description="Low complexity" evidence="4">
    <location>
        <begin position="25"/>
        <end position="76"/>
    </location>
</feature>
<name>A0ABR3ZHA9_9PEZI</name>
<dbReference type="Gene3D" id="3.30.450.20">
    <property type="entry name" value="PAS domain"/>
    <property type="match status" value="1"/>
</dbReference>
<organism evidence="6 7">
    <name type="scientific">Ceratocystis pirilliformis</name>
    <dbReference type="NCBI Taxonomy" id="259994"/>
    <lineage>
        <taxon>Eukaryota</taxon>
        <taxon>Fungi</taxon>
        <taxon>Dikarya</taxon>
        <taxon>Ascomycota</taxon>
        <taxon>Pezizomycotina</taxon>
        <taxon>Sordariomycetes</taxon>
        <taxon>Hypocreomycetidae</taxon>
        <taxon>Microascales</taxon>
        <taxon>Ceratocystidaceae</taxon>
        <taxon>Ceratocystis</taxon>
    </lineage>
</organism>
<evidence type="ECO:0000256" key="1">
    <source>
        <dbReference type="ARBA" id="ARBA00022630"/>
    </source>
</evidence>
<dbReference type="InterPro" id="IPR000014">
    <property type="entry name" value="PAS"/>
</dbReference>
<accession>A0ABR3ZHA9</accession>